<comment type="similarity">
    <text evidence="6">Belongs to the major facilitator superfamily. Sugar transporter (TC 2.A.1.1) family.</text>
</comment>
<feature type="transmembrane region" description="Helical" evidence="8">
    <location>
        <begin position="347"/>
        <end position="368"/>
    </location>
</feature>
<dbReference type="InterPro" id="IPR003663">
    <property type="entry name" value="Sugar/inositol_transpt"/>
</dbReference>
<keyword evidence="5 8" id="KW-0472">Membrane</keyword>
<evidence type="ECO:0000256" key="4">
    <source>
        <dbReference type="ARBA" id="ARBA00022989"/>
    </source>
</evidence>
<feature type="transmembrane region" description="Helical" evidence="8">
    <location>
        <begin position="414"/>
        <end position="434"/>
    </location>
</feature>
<feature type="transmembrane region" description="Helical" evidence="8">
    <location>
        <begin position="104"/>
        <end position="126"/>
    </location>
</feature>
<dbReference type="NCBIfam" id="TIGR00879">
    <property type="entry name" value="SP"/>
    <property type="match status" value="1"/>
</dbReference>
<dbReference type="InterPro" id="IPR020846">
    <property type="entry name" value="MFS_dom"/>
</dbReference>
<keyword evidence="4 8" id="KW-1133">Transmembrane helix</keyword>
<dbReference type="PRINTS" id="PR00171">
    <property type="entry name" value="SUGRTRNSPORT"/>
</dbReference>
<dbReference type="InterPro" id="IPR005828">
    <property type="entry name" value="MFS_sugar_transport-like"/>
</dbReference>
<dbReference type="Gene3D" id="1.20.1250.20">
    <property type="entry name" value="MFS general substrate transporter like domains"/>
    <property type="match status" value="1"/>
</dbReference>
<sequence>MPGGNAENPSQKEQGGWTMRMICITCVAYLIIPAMSYSIACLNAPSQLIKDFMNETELERTGEPLSASKVESLYGLLVAVIGIGAAIGSLTADSIAEHIGRKYAIYMSAVTGCIGTLLMALCTVGKSYEMLFVGRTINGLALGWGLSLAPPYIMEMCLSHQKGAAAMANIVSQSTAFFTAQLFGYEELLGNSDYWPYLIGFPVVLLGLQLVLLPFCPQNPRYLLIKKNDEARAIKALQIIRGVSDVKDDIKQIRQEINDSSTLAQISFFKLFVTPSMRRPLIIAIAMGLQQNWCGMNGILFFSDTLFKEVGVTGRSSRYATSGTGGIFVLGCIGAVFLGTRFGRKTIFIVGTAAIGIFSAVFSLTMIFQDEAESLKYVNIVVALLIMASYALGPVCVFWVILGELFPHSARGAGFGVAILCAFIGFFTHCYALPAMNESLSSYTFLVFAGIDAGMVVFCIFLMPETKGKSFADMAQSWTKGEENVVYAPSATSITNSSSDIVTEPHSGTAKFSPSNQERERDDSINNDATKSWTESQ</sequence>
<dbReference type="GO" id="GO:0015149">
    <property type="term" value="F:hexose transmembrane transporter activity"/>
    <property type="evidence" value="ECO:0007669"/>
    <property type="project" value="TreeGrafter"/>
</dbReference>
<dbReference type="AlphaFoldDB" id="A0A0B7B5K0"/>
<dbReference type="PROSITE" id="PS50850">
    <property type="entry name" value="MFS"/>
    <property type="match status" value="1"/>
</dbReference>
<evidence type="ECO:0000256" key="7">
    <source>
        <dbReference type="SAM" id="MobiDB-lite"/>
    </source>
</evidence>
<gene>
    <name evidence="10" type="primary">ORF164526</name>
</gene>
<evidence type="ECO:0000256" key="2">
    <source>
        <dbReference type="ARBA" id="ARBA00022448"/>
    </source>
</evidence>
<evidence type="ECO:0000256" key="1">
    <source>
        <dbReference type="ARBA" id="ARBA00004141"/>
    </source>
</evidence>
<name>A0A0B7B5K0_9EUPU</name>
<feature type="transmembrane region" description="Helical" evidence="8">
    <location>
        <begin position="380"/>
        <end position="402"/>
    </location>
</feature>
<comment type="subcellular location">
    <subcellularLocation>
        <location evidence="1">Membrane</location>
        <topology evidence="1">Multi-pass membrane protein</topology>
    </subcellularLocation>
</comment>
<feature type="transmembrane region" description="Helical" evidence="8">
    <location>
        <begin position="73"/>
        <end position="92"/>
    </location>
</feature>
<feature type="transmembrane region" description="Helical" evidence="8">
    <location>
        <begin position="132"/>
        <end position="153"/>
    </location>
</feature>
<evidence type="ECO:0000256" key="8">
    <source>
        <dbReference type="SAM" id="Phobius"/>
    </source>
</evidence>
<dbReference type="PROSITE" id="PS00217">
    <property type="entry name" value="SUGAR_TRANSPORT_2"/>
    <property type="match status" value="1"/>
</dbReference>
<evidence type="ECO:0000256" key="5">
    <source>
        <dbReference type="ARBA" id="ARBA00023136"/>
    </source>
</evidence>
<keyword evidence="2 6" id="KW-0813">Transport</keyword>
<protein>
    <recommendedName>
        <fullName evidence="9">Major facilitator superfamily (MFS) profile domain-containing protein</fullName>
    </recommendedName>
</protein>
<feature type="compositionally biased region" description="Polar residues" evidence="7">
    <location>
        <begin position="526"/>
        <end position="537"/>
    </location>
</feature>
<dbReference type="PANTHER" id="PTHR23503">
    <property type="entry name" value="SOLUTE CARRIER FAMILY 2"/>
    <property type="match status" value="1"/>
</dbReference>
<evidence type="ECO:0000313" key="10">
    <source>
        <dbReference type="EMBL" id="CEK88303.1"/>
    </source>
</evidence>
<feature type="transmembrane region" description="Helical" evidence="8">
    <location>
        <begin position="322"/>
        <end position="340"/>
    </location>
</feature>
<feature type="domain" description="Major facilitator superfamily (MFS) profile" evidence="9">
    <location>
        <begin position="22"/>
        <end position="467"/>
    </location>
</feature>
<evidence type="ECO:0000256" key="3">
    <source>
        <dbReference type="ARBA" id="ARBA00022692"/>
    </source>
</evidence>
<dbReference type="SUPFAM" id="SSF103473">
    <property type="entry name" value="MFS general substrate transporter"/>
    <property type="match status" value="1"/>
</dbReference>
<dbReference type="InterPro" id="IPR036259">
    <property type="entry name" value="MFS_trans_sf"/>
</dbReference>
<proteinExistence type="inferred from homology"/>
<evidence type="ECO:0000256" key="6">
    <source>
        <dbReference type="RuleBase" id="RU003346"/>
    </source>
</evidence>
<dbReference type="InterPro" id="IPR045263">
    <property type="entry name" value="GLUT"/>
</dbReference>
<feature type="transmembrane region" description="Helical" evidence="8">
    <location>
        <begin position="440"/>
        <end position="463"/>
    </location>
</feature>
<dbReference type="Pfam" id="PF00083">
    <property type="entry name" value="Sugar_tr"/>
    <property type="match status" value="1"/>
</dbReference>
<evidence type="ECO:0000259" key="9">
    <source>
        <dbReference type="PROSITE" id="PS50850"/>
    </source>
</evidence>
<feature type="transmembrane region" description="Helical" evidence="8">
    <location>
        <begin position="195"/>
        <end position="216"/>
    </location>
</feature>
<organism evidence="10">
    <name type="scientific">Arion vulgaris</name>
    <dbReference type="NCBI Taxonomy" id="1028688"/>
    <lineage>
        <taxon>Eukaryota</taxon>
        <taxon>Metazoa</taxon>
        <taxon>Spiralia</taxon>
        <taxon>Lophotrochozoa</taxon>
        <taxon>Mollusca</taxon>
        <taxon>Gastropoda</taxon>
        <taxon>Heterobranchia</taxon>
        <taxon>Euthyneura</taxon>
        <taxon>Panpulmonata</taxon>
        <taxon>Eupulmonata</taxon>
        <taxon>Stylommatophora</taxon>
        <taxon>Helicina</taxon>
        <taxon>Arionoidea</taxon>
        <taxon>Arionidae</taxon>
        <taxon>Arion</taxon>
    </lineage>
</organism>
<accession>A0A0B7B5K0</accession>
<feature type="transmembrane region" description="Helical" evidence="8">
    <location>
        <begin position="281"/>
        <end position="302"/>
    </location>
</feature>
<keyword evidence="3 8" id="KW-0812">Transmembrane</keyword>
<dbReference type="InterPro" id="IPR005829">
    <property type="entry name" value="Sugar_transporter_CS"/>
</dbReference>
<reference evidence="10" key="1">
    <citation type="submission" date="2014-12" db="EMBL/GenBank/DDBJ databases">
        <title>Insight into the proteome of Arion vulgaris.</title>
        <authorList>
            <person name="Aradska J."/>
            <person name="Bulat T."/>
            <person name="Smidak R."/>
            <person name="Sarate P."/>
            <person name="Gangsoo J."/>
            <person name="Sialana F."/>
            <person name="Bilban M."/>
            <person name="Lubec G."/>
        </authorList>
    </citation>
    <scope>NUCLEOTIDE SEQUENCE</scope>
    <source>
        <tissue evidence="10">Skin</tissue>
    </source>
</reference>
<feature type="transmembrane region" description="Helical" evidence="8">
    <location>
        <begin position="21"/>
        <end position="40"/>
    </location>
</feature>
<dbReference type="PANTHER" id="PTHR23503:SF8">
    <property type="entry name" value="FACILITATED GLUCOSE TRANSPORTER PROTEIN 1"/>
    <property type="match status" value="1"/>
</dbReference>
<dbReference type="EMBL" id="HACG01041438">
    <property type="protein sequence ID" value="CEK88303.1"/>
    <property type="molecule type" value="Transcribed_RNA"/>
</dbReference>
<dbReference type="GO" id="GO:0016020">
    <property type="term" value="C:membrane"/>
    <property type="evidence" value="ECO:0007669"/>
    <property type="project" value="UniProtKB-SubCell"/>
</dbReference>
<feature type="region of interest" description="Disordered" evidence="7">
    <location>
        <begin position="495"/>
        <end position="537"/>
    </location>
</feature>